<evidence type="ECO:0000313" key="3">
    <source>
        <dbReference type="EMBL" id="QCD82477.1"/>
    </source>
</evidence>
<dbReference type="PANTHER" id="PTHR45708:SF33">
    <property type="entry name" value="CHITINASE"/>
    <property type="match status" value="1"/>
</dbReference>
<name>A0A4D6L1S9_VIGUN</name>
<dbReference type="EMBL" id="CP039346">
    <property type="protein sequence ID" value="QCD82477.1"/>
    <property type="molecule type" value="Genomic_DNA"/>
</dbReference>
<dbReference type="Gene3D" id="3.20.20.80">
    <property type="entry name" value="Glycosidases"/>
    <property type="match status" value="1"/>
</dbReference>
<proteinExistence type="predicted"/>
<protein>
    <submittedName>
        <fullName evidence="3">Chitinase</fullName>
    </submittedName>
</protein>
<dbReference type="GO" id="GO:0004568">
    <property type="term" value="F:chitinase activity"/>
    <property type="evidence" value="ECO:0007669"/>
    <property type="project" value="TreeGrafter"/>
</dbReference>
<feature type="domain" description="GH18" evidence="2">
    <location>
        <begin position="27"/>
        <end position="213"/>
    </location>
</feature>
<dbReference type="Pfam" id="PF00704">
    <property type="entry name" value="Glyco_hydro_18"/>
    <property type="match status" value="1"/>
</dbReference>
<accession>A0A4D6L1S9</accession>
<feature type="signal peptide" evidence="1">
    <location>
        <begin position="1"/>
        <end position="21"/>
    </location>
</feature>
<evidence type="ECO:0000256" key="1">
    <source>
        <dbReference type="SAM" id="SignalP"/>
    </source>
</evidence>
<reference evidence="3 4" key="1">
    <citation type="submission" date="2019-04" db="EMBL/GenBank/DDBJ databases">
        <title>An improved genome assembly and genetic linkage map for asparagus bean, Vigna unguiculata ssp. sesquipedialis.</title>
        <authorList>
            <person name="Xia Q."/>
            <person name="Zhang R."/>
            <person name="Dong Y."/>
        </authorList>
    </citation>
    <scope>NUCLEOTIDE SEQUENCE [LARGE SCALE GENOMIC DNA]</scope>
    <source>
        <tissue evidence="3">Leaf</tissue>
    </source>
</reference>
<evidence type="ECO:0000259" key="2">
    <source>
        <dbReference type="PROSITE" id="PS51910"/>
    </source>
</evidence>
<dbReference type="InterPro" id="IPR050542">
    <property type="entry name" value="Glycosyl_Hydrlase18_Chitinase"/>
</dbReference>
<evidence type="ECO:0000313" key="4">
    <source>
        <dbReference type="Proteomes" id="UP000501690"/>
    </source>
</evidence>
<keyword evidence="4" id="KW-1185">Reference proteome</keyword>
<dbReference type="SUPFAM" id="SSF51445">
    <property type="entry name" value="(Trans)glycosidases"/>
    <property type="match status" value="1"/>
</dbReference>
<dbReference type="Proteomes" id="UP000501690">
    <property type="component" value="Linkage Group LG2"/>
</dbReference>
<feature type="chain" id="PRO_5020031093" evidence="1">
    <location>
        <begin position="22"/>
        <end position="213"/>
    </location>
</feature>
<dbReference type="InterPro" id="IPR017853">
    <property type="entry name" value="GH"/>
</dbReference>
<organism evidence="3 4">
    <name type="scientific">Vigna unguiculata</name>
    <name type="common">Cowpea</name>
    <dbReference type="NCBI Taxonomy" id="3917"/>
    <lineage>
        <taxon>Eukaryota</taxon>
        <taxon>Viridiplantae</taxon>
        <taxon>Streptophyta</taxon>
        <taxon>Embryophyta</taxon>
        <taxon>Tracheophyta</taxon>
        <taxon>Spermatophyta</taxon>
        <taxon>Magnoliopsida</taxon>
        <taxon>eudicotyledons</taxon>
        <taxon>Gunneridae</taxon>
        <taxon>Pentapetalae</taxon>
        <taxon>rosids</taxon>
        <taxon>fabids</taxon>
        <taxon>Fabales</taxon>
        <taxon>Fabaceae</taxon>
        <taxon>Papilionoideae</taxon>
        <taxon>50 kb inversion clade</taxon>
        <taxon>NPAAA clade</taxon>
        <taxon>indigoferoid/millettioid clade</taxon>
        <taxon>Phaseoleae</taxon>
        <taxon>Vigna</taxon>
    </lineage>
</organism>
<dbReference type="GO" id="GO:0005576">
    <property type="term" value="C:extracellular region"/>
    <property type="evidence" value="ECO:0007669"/>
    <property type="project" value="TreeGrafter"/>
</dbReference>
<dbReference type="PANTHER" id="PTHR45708">
    <property type="entry name" value="ENDOCHITINASE"/>
    <property type="match status" value="1"/>
</dbReference>
<sequence>MALKSAIMLVMLISLVSLARAIDSNENIVAIYWGQNGKEGTLGEVCGTGNYDYVIIAFLQSFDNGKTPMMNLGGHCEAYSDGCSGLSSDIESCQAKGTKVLVSLVDRNASTEDASEVASYVWNNFLGGVSSSRPLGPAVLDGIDFGIEYEIEGGGGSKQYWRDVAKFLRGYGVSNQGQKVYITIAPQCPFPDVWIGNSLLSGLFDFVWFPILH</sequence>
<keyword evidence="1" id="KW-0732">Signal</keyword>
<dbReference type="GO" id="GO:0005975">
    <property type="term" value="P:carbohydrate metabolic process"/>
    <property type="evidence" value="ECO:0007669"/>
    <property type="project" value="InterPro"/>
</dbReference>
<dbReference type="AlphaFoldDB" id="A0A4D6L1S9"/>
<gene>
    <name evidence="3" type="ORF">DEO72_LG2g2816</name>
</gene>
<dbReference type="PROSITE" id="PS51910">
    <property type="entry name" value="GH18_2"/>
    <property type="match status" value="1"/>
</dbReference>
<dbReference type="InterPro" id="IPR001223">
    <property type="entry name" value="Glyco_hydro18_cat"/>
</dbReference>